<name>A0ACC2L3T3_PERAE</name>
<dbReference type="Proteomes" id="UP001234297">
    <property type="component" value="Chromosome 6"/>
</dbReference>
<dbReference type="EMBL" id="CM056814">
    <property type="protein sequence ID" value="KAJ8627920.1"/>
    <property type="molecule type" value="Genomic_DNA"/>
</dbReference>
<accession>A0ACC2L3T3</accession>
<proteinExistence type="predicted"/>
<organism evidence="1 2">
    <name type="scientific">Persea americana</name>
    <name type="common">Avocado</name>
    <dbReference type="NCBI Taxonomy" id="3435"/>
    <lineage>
        <taxon>Eukaryota</taxon>
        <taxon>Viridiplantae</taxon>
        <taxon>Streptophyta</taxon>
        <taxon>Embryophyta</taxon>
        <taxon>Tracheophyta</taxon>
        <taxon>Spermatophyta</taxon>
        <taxon>Magnoliopsida</taxon>
        <taxon>Magnoliidae</taxon>
        <taxon>Laurales</taxon>
        <taxon>Lauraceae</taxon>
        <taxon>Persea</taxon>
    </lineage>
</organism>
<sequence length="249" mass="27543">MHLATRTDRYDIVKLLISRGSPDLTMSNKEGLTAMDICGYTKTGHTIRDTLRVVGAIPGRSRWQERFPISFKTPPSPKPYKTVNFDPSVQSTIKILPIVTTLVATVTFAAAFTMPGGYKNDGPHESLPAFMRNTALQAFVLSDIFAFCSSMVATMLLVYVNALSGDAFLIDYALHMCYRISGVAILSTITALVTAVYVLTSKESLWLAVTSLLMGSAVPLLLFFCYKKYLKVRKRKLVDEEVGYSFLVV</sequence>
<keyword evidence="2" id="KW-1185">Reference proteome</keyword>
<comment type="caution">
    <text evidence="1">The sequence shown here is derived from an EMBL/GenBank/DDBJ whole genome shotgun (WGS) entry which is preliminary data.</text>
</comment>
<protein>
    <submittedName>
        <fullName evidence="1">Uncharacterized protein</fullName>
    </submittedName>
</protein>
<evidence type="ECO:0000313" key="2">
    <source>
        <dbReference type="Proteomes" id="UP001234297"/>
    </source>
</evidence>
<evidence type="ECO:0000313" key="1">
    <source>
        <dbReference type="EMBL" id="KAJ8627920.1"/>
    </source>
</evidence>
<gene>
    <name evidence="1" type="ORF">MRB53_021227</name>
</gene>
<reference evidence="1 2" key="1">
    <citation type="journal article" date="2022" name="Hortic Res">
        <title>A haplotype resolved chromosomal level avocado genome allows analysis of novel avocado genes.</title>
        <authorList>
            <person name="Nath O."/>
            <person name="Fletcher S.J."/>
            <person name="Hayward A."/>
            <person name="Shaw L.M."/>
            <person name="Masouleh A.K."/>
            <person name="Furtado A."/>
            <person name="Henry R.J."/>
            <person name="Mitter N."/>
        </authorList>
    </citation>
    <scope>NUCLEOTIDE SEQUENCE [LARGE SCALE GENOMIC DNA]</scope>
    <source>
        <strain evidence="2">cv. Hass</strain>
    </source>
</reference>